<dbReference type="NCBIfam" id="TIGR01733">
    <property type="entry name" value="AA-adenyl-dom"/>
    <property type="match status" value="1"/>
</dbReference>
<dbReference type="Pfam" id="PF00501">
    <property type="entry name" value="AMP-binding"/>
    <property type="match status" value="1"/>
</dbReference>
<dbReference type="PROSITE" id="PS00455">
    <property type="entry name" value="AMP_BINDING"/>
    <property type="match status" value="1"/>
</dbReference>
<dbReference type="Gene3D" id="3.30.300.30">
    <property type="match status" value="1"/>
</dbReference>
<keyword evidence="6" id="KW-1185">Reference proteome</keyword>
<dbReference type="CDD" id="cd19531">
    <property type="entry name" value="LCL_NRPS-like"/>
    <property type="match status" value="1"/>
</dbReference>
<accession>A0ABW2HWR1</accession>
<dbReference type="Gene3D" id="3.30.559.10">
    <property type="entry name" value="Chloramphenicol acetyltransferase-like domain"/>
    <property type="match status" value="1"/>
</dbReference>
<dbReference type="InterPro" id="IPR045851">
    <property type="entry name" value="AMP-bd_C_sf"/>
</dbReference>
<dbReference type="InterPro" id="IPR010071">
    <property type="entry name" value="AA_adenyl_dom"/>
</dbReference>
<dbReference type="InterPro" id="IPR025110">
    <property type="entry name" value="AMP-bd_C"/>
</dbReference>
<name>A0ABW2HWR1_9ACTN</name>
<dbReference type="InterPro" id="IPR001242">
    <property type="entry name" value="Condensation_dom"/>
</dbReference>
<dbReference type="Pfam" id="PF00550">
    <property type="entry name" value="PP-binding"/>
    <property type="match status" value="1"/>
</dbReference>
<evidence type="ECO:0000256" key="3">
    <source>
        <dbReference type="ARBA" id="ARBA00022553"/>
    </source>
</evidence>
<sequence>MTDARERIAQLSPERQALLRRRLQLAREARIEAARIPRADRGGPLPLSFGQQRLWFLDQLAPGLPTYKSPWVLRLHTLLDVPRLQAALTALVARHEILRTRYLAEDGLPYQVIDPPPDLLPLACTDLSAAPAEEREALMRAYVLAELRRPADLAAGPAARALLYRLADDDHVVMLDMHHISTDGWSVAVLARELLTLYQGAALPPLGIQYADFASWQRARLGTDDMRELIGYWTDRLDGLPALDFPSDRPRPAQRTWGGATLFRTLPAALREQADTLARANGWTPLTVWLAGLNALLARYTGQDDIVVGSIFSGRVRPELEPLLGCFANTLVLRTALDGHPSFADVLARTHETLLGAHEHQDAPFDQVVDALKPDRDSGRNPLFDICVVYQGAAAAAPGGPIRVESVPLTSSTSRFDLAMYLAVTAQGELSVSFEYSTELFDEARIAAFTDHFERLMTALLADPGRCAGDVDLLTDRERHDHLVTWNDTGADHGTADRCLHDLVTGAADTVAARFEGTDLTYGDLRACAAGLAHVLHDAGIGPDDRVGVLVDRSLHLPVALLGVLTAGAAYVPLDPTHPPARTALVLDDSACRAVVATRDLAGLLPPAVTPIWVEQVAPAEAPPAVATHPGNLAYVVYTSGSTGRPKGVAVSHAAAVNYAGSVGRMFAIRPGERVLQFSNPCFDVSVLDIFGALCHGATLVLAPRSTLVDPDALAAFLRTEHITVAAVAPAMLAVTEPGDLPHLRVVSAAGEAYPAAVVDRWSAPHRVFHNGYGPTEVTVICVDHECAPSAEAPPIGRPMPNHRAYVLDRGGRLAPVGVPGELLVGGAGVARGYLGRPGPTAQKFTPDPFGPPGGRLYHTGDLVVRAADGVLRYLGRLDDQVKIRGFRVEPGEVTTALAAHPGVAAALVVARDDGDGLRLVAYLVPAGDPPAVEELRAHLGATLPPYLIPAAFVVLSELPLTPNGKIDRKALPAPDQSRPDLDVAYVAPRTDIERRLHDIWAGVLRLDRLGVDDNFFALGGNSLQATQLVSRIRAAFDSELDLRTFFGNPSIAALAALAEAQREKADEDALAMLAEIGDLTDDEVAALLAEES</sequence>
<dbReference type="SUPFAM" id="SSF47336">
    <property type="entry name" value="ACP-like"/>
    <property type="match status" value="1"/>
</dbReference>
<dbReference type="InterPro" id="IPR020806">
    <property type="entry name" value="PKS_PP-bd"/>
</dbReference>
<evidence type="ECO:0000256" key="1">
    <source>
        <dbReference type="ARBA" id="ARBA00001957"/>
    </source>
</evidence>
<dbReference type="PANTHER" id="PTHR45527">
    <property type="entry name" value="NONRIBOSOMAL PEPTIDE SYNTHETASE"/>
    <property type="match status" value="1"/>
</dbReference>
<dbReference type="InterPro" id="IPR042099">
    <property type="entry name" value="ANL_N_sf"/>
</dbReference>
<gene>
    <name evidence="5" type="ORF">ACFQS1_25305</name>
</gene>
<evidence type="ECO:0000256" key="2">
    <source>
        <dbReference type="ARBA" id="ARBA00022450"/>
    </source>
</evidence>
<dbReference type="EMBL" id="JBHTBJ010000021">
    <property type="protein sequence ID" value="MFC7277324.1"/>
    <property type="molecule type" value="Genomic_DNA"/>
</dbReference>
<dbReference type="Gene3D" id="3.40.50.1820">
    <property type="entry name" value="alpha/beta hydrolase"/>
    <property type="match status" value="1"/>
</dbReference>
<dbReference type="InterPro" id="IPR009081">
    <property type="entry name" value="PP-bd_ACP"/>
</dbReference>
<evidence type="ECO:0000259" key="4">
    <source>
        <dbReference type="PROSITE" id="PS50075"/>
    </source>
</evidence>
<dbReference type="InterPro" id="IPR006162">
    <property type="entry name" value="Ppantetheine_attach_site"/>
</dbReference>
<dbReference type="InterPro" id="IPR020845">
    <property type="entry name" value="AMP-binding_CS"/>
</dbReference>
<proteinExistence type="predicted"/>
<dbReference type="SUPFAM" id="SSF56801">
    <property type="entry name" value="Acetyl-CoA synthetase-like"/>
    <property type="match status" value="1"/>
</dbReference>
<feature type="domain" description="Carrier" evidence="4">
    <location>
        <begin position="988"/>
        <end position="1063"/>
    </location>
</feature>
<dbReference type="InterPro" id="IPR029058">
    <property type="entry name" value="AB_hydrolase_fold"/>
</dbReference>
<dbReference type="PANTHER" id="PTHR45527:SF1">
    <property type="entry name" value="FATTY ACID SYNTHASE"/>
    <property type="match status" value="1"/>
</dbReference>
<keyword evidence="3" id="KW-0597">Phosphoprotein</keyword>
<reference evidence="6" key="1">
    <citation type="journal article" date="2019" name="Int. J. Syst. Evol. Microbiol.">
        <title>The Global Catalogue of Microorganisms (GCM) 10K type strain sequencing project: providing services to taxonomists for standard genome sequencing and annotation.</title>
        <authorList>
            <consortium name="The Broad Institute Genomics Platform"/>
            <consortium name="The Broad Institute Genome Sequencing Center for Infectious Disease"/>
            <person name="Wu L."/>
            <person name="Ma J."/>
        </authorList>
    </citation>
    <scope>NUCLEOTIDE SEQUENCE [LARGE SCALE GENOMIC DNA]</scope>
    <source>
        <strain evidence="6">XZYJT-10</strain>
    </source>
</reference>
<dbReference type="InterPro" id="IPR000873">
    <property type="entry name" value="AMP-dep_synth/lig_dom"/>
</dbReference>
<dbReference type="Pfam" id="PF13193">
    <property type="entry name" value="AMP-binding_C"/>
    <property type="match status" value="1"/>
</dbReference>
<comment type="caution">
    <text evidence="5">The sequence shown here is derived from an EMBL/GenBank/DDBJ whole genome shotgun (WGS) entry which is preliminary data.</text>
</comment>
<dbReference type="SMART" id="SM00823">
    <property type="entry name" value="PKS_PP"/>
    <property type="match status" value="1"/>
</dbReference>
<dbReference type="Proteomes" id="UP001596548">
    <property type="component" value="Unassembled WGS sequence"/>
</dbReference>
<dbReference type="Gene3D" id="3.40.50.12780">
    <property type="entry name" value="N-terminal domain of ligase-like"/>
    <property type="match status" value="1"/>
</dbReference>
<dbReference type="SUPFAM" id="SSF52777">
    <property type="entry name" value="CoA-dependent acyltransferases"/>
    <property type="match status" value="2"/>
</dbReference>
<evidence type="ECO:0000313" key="6">
    <source>
        <dbReference type="Proteomes" id="UP001596548"/>
    </source>
</evidence>
<dbReference type="PROSITE" id="PS50075">
    <property type="entry name" value="CARRIER"/>
    <property type="match status" value="1"/>
</dbReference>
<dbReference type="CDD" id="cd05930">
    <property type="entry name" value="A_NRPS"/>
    <property type="match status" value="1"/>
</dbReference>
<evidence type="ECO:0000313" key="5">
    <source>
        <dbReference type="EMBL" id="MFC7277324.1"/>
    </source>
</evidence>
<dbReference type="InterPro" id="IPR023213">
    <property type="entry name" value="CAT-like_dom_sf"/>
</dbReference>
<dbReference type="PROSITE" id="PS00012">
    <property type="entry name" value="PHOSPHOPANTETHEINE"/>
    <property type="match status" value="1"/>
</dbReference>
<dbReference type="RefSeq" id="WP_378972753.1">
    <property type="nucleotide sequence ID" value="NZ_JBHTBJ010000021.1"/>
</dbReference>
<dbReference type="Gene3D" id="3.30.559.30">
    <property type="entry name" value="Nonribosomal peptide synthetase, condensation domain"/>
    <property type="match status" value="1"/>
</dbReference>
<organism evidence="5 6">
    <name type="scientific">Paractinoplanes rhizophilus</name>
    <dbReference type="NCBI Taxonomy" id="1416877"/>
    <lineage>
        <taxon>Bacteria</taxon>
        <taxon>Bacillati</taxon>
        <taxon>Actinomycetota</taxon>
        <taxon>Actinomycetes</taxon>
        <taxon>Micromonosporales</taxon>
        <taxon>Micromonosporaceae</taxon>
        <taxon>Paractinoplanes</taxon>
    </lineage>
</organism>
<keyword evidence="2" id="KW-0596">Phosphopantetheine</keyword>
<protein>
    <submittedName>
        <fullName evidence="5">Amino acid adenylation domain-containing protein</fullName>
    </submittedName>
</protein>
<dbReference type="InterPro" id="IPR036736">
    <property type="entry name" value="ACP-like_sf"/>
</dbReference>
<comment type="cofactor">
    <cofactor evidence="1">
        <name>pantetheine 4'-phosphate</name>
        <dbReference type="ChEBI" id="CHEBI:47942"/>
    </cofactor>
</comment>
<dbReference type="Pfam" id="PF00668">
    <property type="entry name" value="Condensation"/>
    <property type="match status" value="1"/>
</dbReference>